<sequence>MSIICGLLFIYDIENTYDLKREELIASKHVNNEKELVELFNKLTKPDFLAYTQPEQHWFIDSIEHFLTTNDSFDCVFKTMTTYFSTKVLDQQKFMSTLLRCL</sequence>
<name>A0A4Q7CSP6_9PSED</name>
<comment type="caution">
    <text evidence="1">The sequence shown here is derived from an EMBL/GenBank/DDBJ whole genome shotgun (WGS) entry which is preliminary data.</text>
</comment>
<evidence type="ECO:0000313" key="2">
    <source>
        <dbReference type="Proteomes" id="UP000293369"/>
    </source>
</evidence>
<dbReference type="AlphaFoldDB" id="A0A4Q7CSP6"/>
<reference evidence="1 2" key="1">
    <citation type="submission" date="2019-02" db="EMBL/GenBank/DDBJ databases">
        <title>Pseudomonas spp from wheat grain.</title>
        <authorList>
            <person name="Cho G.-S."/>
            <person name="Franz C.M.A.P."/>
        </authorList>
    </citation>
    <scope>NUCLEOTIDE SEQUENCE [LARGE SCALE GENOMIC DNA]</scope>
    <source>
        <strain evidence="1 2">133NRW</strain>
    </source>
</reference>
<dbReference type="EMBL" id="SGFE01000068">
    <property type="protein sequence ID" value="RZI29224.1"/>
    <property type="molecule type" value="Genomic_DNA"/>
</dbReference>
<evidence type="ECO:0008006" key="3">
    <source>
        <dbReference type="Google" id="ProtNLM"/>
    </source>
</evidence>
<organism evidence="1 2">
    <name type="scientific">Pseudomonas orientalis</name>
    <dbReference type="NCBI Taxonomy" id="76758"/>
    <lineage>
        <taxon>Bacteria</taxon>
        <taxon>Pseudomonadati</taxon>
        <taxon>Pseudomonadota</taxon>
        <taxon>Gammaproteobacteria</taxon>
        <taxon>Pseudomonadales</taxon>
        <taxon>Pseudomonadaceae</taxon>
        <taxon>Pseudomonas</taxon>
    </lineage>
</organism>
<dbReference type="Proteomes" id="UP000293369">
    <property type="component" value="Unassembled WGS sequence"/>
</dbReference>
<proteinExistence type="predicted"/>
<gene>
    <name evidence="1" type="ORF">EUX57_24070</name>
</gene>
<protein>
    <recommendedName>
        <fullName evidence="3">CdiI immunity protein domain-containing protein</fullName>
    </recommendedName>
</protein>
<accession>A0A4Q7CSP6</accession>
<evidence type="ECO:0000313" key="1">
    <source>
        <dbReference type="EMBL" id="RZI29224.1"/>
    </source>
</evidence>